<keyword evidence="3" id="KW-1185">Reference proteome</keyword>
<dbReference type="Proteomes" id="UP000193006">
    <property type="component" value="Chromosome"/>
</dbReference>
<dbReference type="InterPro" id="IPR036259">
    <property type="entry name" value="MFS_trans_sf"/>
</dbReference>
<protein>
    <submittedName>
        <fullName evidence="2">Uncharacterized protein</fullName>
    </submittedName>
</protein>
<feature type="transmembrane region" description="Helical" evidence="1">
    <location>
        <begin position="88"/>
        <end position="106"/>
    </location>
</feature>
<evidence type="ECO:0000313" key="3">
    <source>
        <dbReference type="Proteomes" id="UP000193006"/>
    </source>
</evidence>
<gene>
    <name evidence="2" type="ORF">BkAM31D_10330</name>
</gene>
<keyword evidence="1" id="KW-1133">Transmembrane helix</keyword>
<evidence type="ECO:0000313" key="2">
    <source>
        <dbReference type="EMBL" id="ARK30192.1"/>
    </source>
</evidence>
<organism evidence="2 3">
    <name type="scientific">Halalkalibacter krulwichiae</name>
    <dbReference type="NCBI Taxonomy" id="199441"/>
    <lineage>
        <taxon>Bacteria</taxon>
        <taxon>Bacillati</taxon>
        <taxon>Bacillota</taxon>
        <taxon>Bacilli</taxon>
        <taxon>Bacillales</taxon>
        <taxon>Bacillaceae</taxon>
        <taxon>Halalkalibacter</taxon>
    </lineage>
</organism>
<proteinExistence type="predicted"/>
<dbReference type="STRING" id="199441.BkAM31D_10330"/>
<evidence type="ECO:0000256" key="1">
    <source>
        <dbReference type="SAM" id="Phobius"/>
    </source>
</evidence>
<feature type="transmembrane region" description="Helical" evidence="1">
    <location>
        <begin position="6"/>
        <end position="25"/>
    </location>
</feature>
<feature type="transmembrane region" description="Helical" evidence="1">
    <location>
        <begin position="153"/>
        <end position="175"/>
    </location>
</feature>
<keyword evidence="1" id="KW-0472">Membrane</keyword>
<accession>A0A1X9MI17</accession>
<dbReference type="EMBL" id="CP020814">
    <property type="protein sequence ID" value="ARK30192.1"/>
    <property type="molecule type" value="Genomic_DNA"/>
</dbReference>
<dbReference type="SUPFAM" id="SSF103473">
    <property type="entry name" value="MFS general substrate transporter"/>
    <property type="match status" value="1"/>
</dbReference>
<dbReference type="KEGG" id="bkw:BkAM31D_10330"/>
<dbReference type="AlphaFoldDB" id="A0A1X9MI17"/>
<sequence>MNVFIQISVIAIISLFILQTFRLIYPIRKKVTCATGMMATMIISSMAGLIVGTILPLSQNYTMSSILAMIIGIGAGVIIGILFNTMTILEGIMGGIMGGLMGAMMGEMLPVQSIYIVTIVLLVVLLITLLLLKKTIKEEAGIVHITEPTGVQIKSLSIIISCVTVAMFMMIMFGFSFNTDKSLKTDHMHHHKAE</sequence>
<name>A0A1X9MI17_9BACI</name>
<reference evidence="2 3" key="1">
    <citation type="submission" date="2017-04" db="EMBL/GenBank/DDBJ databases">
        <title>Bacillus krulwichiae AM31D Genome sequencing and assembly.</title>
        <authorList>
            <person name="Krulwich T.A."/>
            <person name="Anastor L."/>
            <person name="Ehrlich R."/>
            <person name="Ehrlich G.D."/>
            <person name="Janto B."/>
        </authorList>
    </citation>
    <scope>NUCLEOTIDE SEQUENCE [LARGE SCALE GENOMIC DNA]</scope>
    <source>
        <strain evidence="2 3">AM31D</strain>
    </source>
</reference>
<dbReference type="RefSeq" id="WP_066151728.1">
    <property type="nucleotide sequence ID" value="NZ_CP020814.1"/>
</dbReference>
<feature type="transmembrane region" description="Helical" evidence="1">
    <location>
        <begin position="61"/>
        <end position="83"/>
    </location>
</feature>
<feature type="transmembrane region" description="Helical" evidence="1">
    <location>
        <begin position="37"/>
        <end position="55"/>
    </location>
</feature>
<keyword evidence="1" id="KW-0812">Transmembrane</keyword>
<feature type="transmembrane region" description="Helical" evidence="1">
    <location>
        <begin position="112"/>
        <end position="132"/>
    </location>
</feature>